<keyword evidence="3" id="KW-1185">Reference proteome</keyword>
<reference evidence="2 3" key="1">
    <citation type="submission" date="2022-05" db="EMBL/GenBank/DDBJ databases">
        <authorList>
            <person name="Park J.-S."/>
        </authorList>
    </citation>
    <scope>NUCLEOTIDE SEQUENCE [LARGE SCALE GENOMIC DNA]</scope>
    <source>
        <strain evidence="2 3">2012CJ34-2</strain>
    </source>
</reference>
<dbReference type="EMBL" id="JAMFLX010000022">
    <property type="protein sequence ID" value="MCL6271278.1"/>
    <property type="molecule type" value="Genomic_DNA"/>
</dbReference>
<evidence type="ECO:0000256" key="1">
    <source>
        <dbReference type="SAM" id="SignalP"/>
    </source>
</evidence>
<comment type="caution">
    <text evidence="2">The sequence shown here is derived from an EMBL/GenBank/DDBJ whole genome shotgun (WGS) entry which is preliminary data.</text>
</comment>
<feature type="signal peptide" evidence="1">
    <location>
        <begin position="1"/>
        <end position="19"/>
    </location>
</feature>
<evidence type="ECO:0000313" key="2">
    <source>
        <dbReference type="EMBL" id="MCL6271278.1"/>
    </source>
</evidence>
<gene>
    <name evidence="2" type="ORF">M3P05_15230</name>
</gene>
<accession>A0ABT0PIT8</accession>
<proteinExistence type="predicted"/>
<protein>
    <submittedName>
        <fullName evidence="2">Uncharacterized protein</fullName>
    </submittedName>
</protein>
<sequence>MKRIAVFLIMLLASTLASAQIFEDYFNESEFNYFEYNPECSGLSDNQFYDVTEACWDQVASYDDISSSQFKVALKKYSQCLEKKGIPQSVQQRCIAQNKAEMNSPIGARAGFQDMAKALQQMASQRGSDQISLPIPPKSQLINHMYPEDIGGQVGAMKVNLAAAVFVSDMDMKQMAEFYRGKVGDFLEYRHGNGDISFIKGAGVEVKQPKELLKAQMEKPNIQITKRINMMTGQPASGSQVTLFYQR</sequence>
<organism evidence="2 3">
    <name type="scientific">Parendozoicomonas callyspongiae</name>
    <dbReference type="NCBI Taxonomy" id="2942213"/>
    <lineage>
        <taxon>Bacteria</taxon>
        <taxon>Pseudomonadati</taxon>
        <taxon>Pseudomonadota</taxon>
        <taxon>Gammaproteobacteria</taxon>
        <taxon>Oceanospirillales</taxon>
        <taxon>Endozoicomonadaceae</taxon>
        <taxon>Parendozoicomonas</taxon>
    </lineage>
</organism>
<dbReference type="Proteomes" id="UP001203338">
    <property type="component" value="Unassembled WGS sequence"/>
</dbReference>
<evidence type="ECO:0000313" key="3">
    <source>
        <dbReference type="Proteomes" id="UP001203338"/>
    </source>
</evidence>
<dbReference type="RefSeq" id="WP_249700777.1">
    <property type="nucleotide sequence ID" value="NZ_JAMFLX010000022.1"/>
</dbReference>
<feature type="chain" id="PRO_5046662646" evidence="1">
    <location>
        <begin position="20"/>
        <end position="247"/>
    </location>
</feature>
<keyword evidence="1" id="KW-0732">Signal</keyword>
<name>A0ABT0PIT8_9GAMM</name>